<dbReference type="GO" id="GO:0019776">
    <property type="term" value="F:Atg8-family ligase activity"/>
    <property type="evidence" value="ECO:0007669"/>
    <property type="project" value="TreeGrafter"/>
</dbReference>
<dbReference type="GO" id="GO:0061723">
    <property type="term" value="P:glycophagy"/>
    <property type="evidence" value="ECO:0007669"/>
    <property type="project" value="TreeGrafter"/>
</dbReference>
<dbReference type="GO" id="GO:0015031">
    <property type="term" value="P:protein transport"/>
    <property type="evidence" value="ECO:0007669"/>
    <property type="project" value="UniProtKB-KW"/>
</dbReference>
<dbReference type="OrthoDB" id="1584384at2759"/>
<organism evidence="8 9">
    <name type="scientific">Streblomastix strix</name>
    <dbReference type="NCBI Taxonomy" id="222440"/>
    <lineage>
        <taxon>Eukaryota</taxon>
        <taxon>Metamonada</taxon>
        <taxon>Preaxostyla</taxon>
        <taxon>Oxymonadida</taxon>
        <taxon>Streblomastigidae</taxon>
        <taxon>Streblomastix</taxon>
    </lineage>
</organism>
<keyword evidence="6" id="KW-0653">Protein transport</keyword>
<evidence type="ECO:0000256" key="2">
    <source>
        <dbReference type="ARBA" id="ARBA00007683"/>
    </source>
</evidence>
<keyword evidence="4" id="KW-0963">Cytoplasm</keyword>
<evidence type="ECO:0000256" key="4">
    <source>
        <dbReference type="ARBA" id="ARBA00022490"/>
    </source>
</evidence>
<comment type="caution">
    <text evidence="8">The sequence shown here is derived from an EMBL/GenBank/DDBJ whole genome shotgun (WGS) entry which is preliminary data.</text>
</comment>
<keyword evidence="7" id="KW-0072">Autophagy</keyword>
<dbReference type="EMBL" id="SNRW01036428">
    <property type="protein sequence ID" value="KAA6354379.1"/>
    <property type="molecule type" value="Genomic_DNA"/>
</dbReference>
<accession>A0A5J4T7Z9</accession>
<gene>
    <name evidence="8" type="ORF">EZS28_050094</name>
</gene>
<keyword evidence="3" id="KW-0813">Transport</keyword>
<evidence type="ECO:0000256" key="1">
    <source>
        <dbReference type="ARBA" id="ARBA00004496"/>
    </source>
</evidence>
<comment type="subcellular location">
    <subcellularLocation>
        <location evidence="1">Cytoplasm</location>
    </subcellularLocation>
</comment>
<dbReference type="GO" id="GO:0000045">
    <property type="term" value="P:autophagosome assembly"/>
    <property type="evidence" value="ECO:0007669"/>
    <property type="project" value="TreeGrafter"/>
</dbReference>
<dbReference type="Pfam" id="PF03987">
    <property type="entry name" value="Autophagy_act_C"/>
    <property type="match status" value="1"/>
</dbReference>
<evidence type="ECO:0000256" key="7">
    <source>
        <dbReference type="ARBA" id="ARBA00023006"/>
    </source>
</evidence>
<dbReference type="GO" id="GO:0005829">
    <property type="term" value="C:cytosol"/>
    <property type="evidence" value="ECO:0007669"/>
    <property type="project" value="TreeGrafter"/>
</dbReference>
<keyword evidence="5" id="KW-0833">Ubl conjugation pathway</keyword>
<dbReference type="Proteomes" id="UP000324800">
    <property type="component" value="Unassembled WGS sequence"/>
</dbReference>
<dbReference type="GO" id="GO:0000407">
    <property type="term" value="C:phagophore assembly site"/>
    <property type="evidence" value="ECO:0007669"/>
    <property type="project" value="TreeGrafter"/>
</dbReference>
<dbReference type="GO" id="GO:0000422">
    <property type="term" value="P:autophagy of mitochondrion"/>
    <property type="evidence" value="ECO:0007669"/>
    <property type="project" value="TreeGrafter"/>
</dbReference>
<protein>
    <submittedName>
        <fullName evidence="8">Putative autophagy protein 3</fullName>
    </submittedName>
</protein>
<evidence type="ECO:0000256" key="5">
    <source>
        <dbReference type="ARBA" id="ARBA00022786"/>
    </source>
</evidence>
<reference evidence="8 9" key="1">
    <citation type="submission" date="2019-03" db="EMBL/GenBank/DDBJ databases">
        <title>Single cell metagenomics reveals metabolic interactions within the superorganism composed of flagellate Streblomastix strix and complex community of Bacteroidetes bacteria on its surface.</title>
        <authorList>
            <person name="Treitli S.C."/>
            <person name="Kolisko M."/>
            <person name="Husnik F."/>
            <person name="Keeling P."/>
            <person name="Hampl V."/>
        </authorList>
    </citation>
    <scope>NUCLEOTIDE SEQUENCE [LARGE SCALE GENOMIC DNA]</scope>
    <source>
        <strain evidence="8">ST1C</strain>
    </source>
</reference>
<evidence type="ECO:0000313" key="8">
    <source>
        <dbReference type="EMBL" id="KAA6354379.1"/>
    </source>
</evidence>
<dbReference type="InterPro" id="IPR007135">
    <property type="entry name" value="Atg3/Atg10"/>
</dbReference>
<dbReference type="AlphaFoldDB" id="A0A5J4T7Z9"/>
<name>A0A5J4T7Z9_9EUKA</name>
<proteinExistence type="inferred from homology"/>
<evidence type="ECO:0000256" key="6">
    <source>
        <dbReference type="ARBA" id="ARBA00022927"/>
    </source>
</evidence>
<dbReference type="PANTHER" id="PTHR12866:SF2">
    <property type="entry name" value="UBIQUITIN-LIKE-CONJUGATING ENZYME ATG3"/>
    <property type="match status" value="1"/>
</dbReference>
<dbReference type="Gene3D" id="3.30.1460.50">
    <property type="match status" value="1"/>
</dbReference>
<dbReference type="GO" id="GO:0044804">
    <property type="term" value="P:nucleophagy"/>
    <property type="evidence" value="ECO:0007669"/>
    <property type="project" value="TreeGrafter"/>
</dbReference>
<evidence type="ECO:0000256" key="3">
    <source>
        <dbReference type="ARBA" id="ARBA00022448"/>
    </source>
</evidence>
<evidence type="ECO:0000313" key="9">
    <source>
        <dbReference type="Proteomes" id="UP000324800"/>
    </source>
</evidence>
<dbReference type="PANTHER" id="PTHR12866">
    <property type="entry name" value="UBIQUITIN-LIKE-CONJUGATING ENZYME ATG3"/>
    <property type="match status" value="1"/>
</dbReference>
<comment type="similarity">
    <text evidence="2">Belongs to the ATG3 family.</text>
</comment>
<sequence>SAAQTAADANFRSYDVTITYDLFYNSPRIWLSGFIADGTTPLTREQIFEDMSEDHARKTVTIEPHPHLGTMMMSIHPCKHASLMKTMVDRMKDSGKTLGVEQQFFTFLK</sequence>
<feature type="non-terminal residue" evidence="8">
    <location>
        <position position="1"/>
    </location>
</feature>